<evidence type="ECO:0000256" key="1">
    <source>
        <dbReference type="SAM" id="Phobius"/>
    </source>
</evidence>
<keyword evidence="1" id="KW-0812">Transmembrane</keyword>
<protein>
    <submittedName>
        <fullName evidence="2">Uncharacterized protein</fullName>
    </submittedName>
</protein>
<dbReference type="Proteomes" id="UP000034749">
    <property type="component" value="Unassembled WGS sequence"/>
</dbReference>
<evidence type="ECO:0000313" key="2">
    <source>
        <dbReference type="EMBL" id="KKR79307.1"/>
    </source>
</evidence>
<feature type="transmembrane region" description="Helical" evidence="1">
    <location>
        <begin position="21"/>
        <end position="46"/>
    </location>
</feature>
<evidence type="ECO:0000313" key="3">
    <source>
        <dbReference type="Proteomes" id="UP000034749"/>
    </source>
</evidence>
<dbReference type="AlphaFoldDB" id="A0A0G0WV77"/>
<comment type="caution">
    <text evidence="2">The sequence shown here is derived from an EMBL/GenBank/DDBJ whole genome shotgun (WGS) entry which is preliminary data.</text>
</comment>
<accession>A0A0G0WV77</accession>
<dbReference type="EMBL" id="LBZW01000012">
    <property type="protein sequence ID" value="KKR79307.1"/>
    <property type="molecule type" value="Genomic_DNA"/>
</dbReference>
<keyword evidence="1" id="KW-1133">Transmembrane helix</keyword>
<keyword evidence="1" id="KW-0472">Membrane</keyword>
<proteinExistence type="predicted"/>
<organism evidence="2 3">
    <name type="scientific">Candidatus Nomurabacteria bacterium GW2011_GWA2_40_9</name>
    <dbReference type="NCBI Taxonomy" id="1618734"/>
    <lineage>
        <taxon>Bacteria</taxon>
        <taxon>Candidatus Nomuraibacteriota</taxon>
    </lineage>
</organism>
<gene>
    <name evidence="2" type="ORF">UU24_C0012G0017</name>
</gene>
<sequence length="181" mass="20815">MLNLIPNQEKHKIKKDFYFRLLIVFFLVMGVSFIIAAFSIAPYYLFSSQKKNFSMERLETQKRLPLPVFDAQTNKLVEDINLKLGLMENVNKTDKFVVSVKVINEIILKKMPDIKITSISYEDNVIKGKTLSVKGSAPSRDKLLLFRLALENDVNFEKVDLPISNFIKGTNIQFNLTLIPL</sequence>
<name>A0A0G0WV77_9BACT</name>
<reference evidence="2 3" key="1">
    <citation type="journal article" date="2015" name="Nature">
        <title>rRNA introns, odd ribosomes, and small enigmatic genomes across a large radiation of phyla.</title>
        <authorList>
            <person name="Brown C.T."/>
            <person name="Hug L.A."/>
            <person name="Thomas B.C."/>
            <person name="Sharon I."/>
            <person name="Castelle C.J."/>
            <person name="Singh A."/>
            <person name="Wilkins M.J."/>
            <person name="Williams K.H."/>
            <person name="Banfield J.F."/>
        </authorList>
    </citation>
    <scope>NUCLEOTIDE SEQUENCE [LARGE SCALE GENOMIC DNA]</scope>
</reference>